<dbReference type="CDD" id="cd06453">
    <property type="entry name" value="SufS_like"/>
    <property type="match status" value="1"/>
</dbReference>
<comment type="catalytic activity">
    <reaction evidence="6 8">
        <text>(sulfur carrier)-H + L-cysteine = (sulfur carrier)-SH + L-alanine</text>
        <dbReference type="Rhea" id="RHEA:43892"/>
        <dbReference type="Rhea" id="RHEA-COMP:14737"/>
        <dbReference type="Rhea" id="RHEA-COMP:14739"/>
        <dbReference type="ChEBI" id="CHEBI:29917"/>
        <dbReference type="ChEBI" id="CHEBI:35235"/>
        <dbReference type="ChEBI" id="CHEBI:57972"/>
        <dbReference type="ChEBI" id="CHEBI:64428"/>
        <dbReference type="EC" id="2.8.1.7"/>
    </reaction>
</comment>
<sequence>MAEVSQESKKVLDIQEIRKEFPVLDQEVNGKPLAYFDNAATTQKPLQVIQALEDYYKGYNANIHRGIHTLAERATKAFEETRVVLHQFLNSKEKEEIIFTKGTTDSINLVASSFGRRFINEGDEIIVSGLEHHSNIVPWQILAEDKKATIKVIPVLDNGELDYEAFEKLISKRTKMVAVNHASNSLGTINDLPRIIKAAHQVGAKVLVDGAQATAHIALDVQSLDCDFYAISAHKFYGPTGAGALYGKRELLEEMPPYQSGGEMIKDVSFSGTTFNDIPYKFEAGTPNIADIVALKEAVNFVNRLGKENIASHEMNLLKYAVEGLSTIKDLKLVGTAAEKVSVQSFIIDGVHHFDIGQMLDARGVAVRTGHHCTQPLMESFGIEGTVRASFAVYNTVSEIDSMIEGLGRIVKFMK</sequence>
<dbReference type="InterPro" id="IPR016454">
    <property type="entry name" value="Cysteine_dSase"/>
</dbReference>
<evidence type="ECO:0000313" key="11">
    <source>
        <dbReference type="Proteomes" id="UP000659388"/>
    </source>
</evidence>
<dbReference type="EC" id="2.8.1.7" evidence="8"/>
<reference evidence="10" key="1">
    <citation type="submission" date="2021-01" db="EMBL/GenBank/DDBJ databases">
        <title>Fulvivirga kasyanovii gen. nov., sp nov., a novel member of the phylum Bacteroidetes isolated from seawater in a mussel farm.</title>
        <authorList>
            <person name="Zhao L.-H."/>
            <person name="Wang Z.-J."/>
        </authorList>
    </citation>
    <scope>NUCLEOTIDE SEQUENCE</scope>
    <source>
        <strain evidence="10">2943</strain>
    </source>
</reference>
<dbReference type="PIRSF" id="PIRSF005572">
    <property type="entry name" value="NifS"/>
    <property type="match status" value="1"/>
</dbReference>
<feature type="domain" description="Aminotransferase class V" evidence="9">
    <location>
        <begin position="35"/>
        <end position="402"/>
    </location>
</feature>
<dbReference type="PANTHER" id="PTHR43586">
    <property type="entry name" value="CYSTEINE DESULFURASE"/>
    <property type="match status" value="1"/>
</dbReference>
<evidence type="ECO:0000256" key="4">
    <source>
        <dbReference type="ARBA" id="ARBA00022679"/>
    </source>
</evidence>
<evidence type="ECO:0000256" key="7">
    <source>
        <dbReference type="RuleBase" id="RU004504"/>
    </source>
</evidence>
<organism evidence="10 11">
    <name type="scientific">Fulvivirga sediminis</name>
    <dbReference type="NCBI Taxonomy" id="2803949"/>
    <lineage>
        <taxon>Bacteria</taxon>
        <taxon>Pseudomonadati</taxon>
        <taxon>Bacteroidota</taxon>
        <taxon>Cytophagia</taxon>
        <taxon>Cytophagales</taxon>
        <taxon>Fulvivirgaceae</taxon>
        <taxon>Fulvivirga</taxon>
    </lineage>
</organism>
<dbReference type="NCBIfam" id="TIGR01979">
    <property type="entry name" value="sufS"/>
    <property type="match status" value="1"/>
</dbReference>
<comment type="caution">
    <text evidence="10">The sequence shown here is derived from an EMBL/GenBank/DDBJ whole genome shotgun (WGS) entry which is preliminary data.</text>
</comment>
<comment type="function">
    <text evidence="2 8">Catalyzes the removal of elemental sulfur and selenium atoms from L-cysteine, L-cystine, L-selenocysteine, and L-selenocystine to produce L-alanine.</text>
</comment>
<dbReference type="AlphaFoldDB" id="A0A937F8Q4"/>
<name>A0A937F8Q4_9BACT</name>
<evidence type="ECO:0000256" key="1">
    <source>
        <dbReference type="ARBA" id="ARBA00001933"/>
    </source>
</evidence>
<dbReference type="InterPro" id="IPR015421">
    <property type="entry name" value="PyrdxlP-dep_Trfase_major"/>
</dbReference>
<proteinExistence type="inferred from homology"/>
<dbReference type="GO" id="GO:0031071">
    <property type="term" value="F:cysteine desulfurase activity"/>
    <property type="evidence" value="ECO:0007669"/>
    <property type="project" value="UniProtKB-UniRule"/>
</dbReference>
<dbReference type="InterPro" id="IPR015424">
    <property type="entry name" value="PyrdxlP-dep_Trfase"/>
</dbReference>
<evidence type="ECO:0000256" key="5">
    <source>
        <dbReference type="ARBA" id="ARBA00022898"/>
    </source>
</evidence>
<accession>A0A937F8Q4</accession>
<dbReference type="InterPro" id="IPR010970">
    <property type="entry name" value="Cys_dSase_SufS"/>
</dbReference>
<evidence type="ECO:0000256" key="3">
    <source>
        <dbReference type="ARBA" id="ARBA00010447"/>
    </source>
</evidence>
<keyword evidence="5 8" id="KW-0663">Pyridoxal phosphate</keyword>
<dbReference type="RefSeq" id="WP_202243804.1">
    <property type="nucleotide sequence ID" value="NZ_JAESIY010000004.1"/>
</dbReference>
<keyword evidence="11" id="KW-1185">Reference proteome</keyword>
<dbReference type="PROSITE" id="PS00595">
    <property type="entry name" value="AA_TRANSFER_CLASS_5"/>
    <property type="match status" value="1"/>
</dbReference>
<dbReference type="InterPro" id="IPR015422">
    <property type="entry name" value="PyrdxlP-dep_Trfase_small"/>
</dbReference>
<evidence type="ECO:0000256" key="6">
    <source>
        <dbReference type="ARBA" id="ARBA00050776"/>
    </source>
</evidence>
<comment type="cofactor">
    <cofactor evidence="1 7">
        <name>pyridoxal 5'-phosphate</name>
        <dbReference type="ChEBI" id="CHEBI:597326"/>
    </cofactor>
</comment>
<dbReference type="GO" id="GO:0006534">
    <property type="term" value="P:cysteine metabolic process"/>
    <property type="evidence" value="ECO:0007669"/>
    <property type="project" value="UniProtKB-UniRule"/>
</dbReference>
<dbReference type="SUPFAM" id="SSF53383">
    <property type="entry name" value="PLP-dependent transferases"/>
    <property type="match status" value="1"/>
</dbReference>
<dbReference type="Gene3D" id="3.40.640.10">
    <property type="entry name" value="Type I PLP-dependent aspartate aminotransferase-like (Major domain)"/>
    <property type="match status" value="1"/>
</dbReference>
<keyword evidence="4 8" id="KW-0808">Transferase</keyword>
<evidence type="ECO:0000313" key="10">
    <source>
        <dbReference type="EMBL" id="MBL3656043.1"/>
    </source>
</evidence>
<dbReference type="GO" id="GO:0030170">
    <property type="term" value="F:pyridoxal phosphate binding"/>
    <property type="evidence" value="ECO:0007669"/>
    <property type="project" value="UniProtKB-UniRule"/>
</dbReference>
<evidence type="ECO:0000256" key="8">
    <source>
        <dbReference type="RuleBase" id="RU004506"/>
    </source>
</evidence>
<dbReference type="PANTHER" id="PTHR43586:SF8">
    <property type="entry name" value="CYSTEINE DESULFURASE 1, CHLOROPLASTIC"/>
    <property type="match status" value="1"/>
</dbReference>
<dbReference type="Gene3D" id="3.90.1150.10">
    <property type="entry name" value="Aspartate Aminotransferase, domain 1"/>
    <property type="match status" value="1"/>
</dbReference>
<dbReference type="Proteomes" id="UP000659388">
    <property type="component" value="Unassembled WGS sequence"/>
</dbReference>
<dbReference type="InterPro" id="IPR000192">
    <property type="entry name" value="Aminotrans_V_dom"/>
</dbReference>
<evidence type="ECO:0000259" key="9">
    <source>
        <dbReference type="Pfam" id="PF00266"/>
    </source>
</evidence>
<comment type="similarity">
    <text evidence="3 8">Belongs to the class-V pyridoxal-phosphate-dependent aminotransferase family. Csd subfamily.</text>
</comment>
<dbReference type="InterPro" id="IPR020578">
    <property type="entry name" value="Aminotrans_V_PyrdxlP_BS"/>
</dbReference>
<gene>
    <name evidence="10" type="ORF">JL102_07880</name>
</gene>
<protein>
    <recommendedName>
        <fullName evidence="8">Cysteine desulfurase</fullName>
        <ecNumber evidence="8">2.8.1.7</ecNumber>
    </recommendedName>
</protein>
<evidence type="ECO:0000256" key="2">
    <source>
        <dbReference type="ARBA" id="ARBA00002824"/>
    </source>
</evidence>
<dbReference type="EMBL" id="JAESIY010000004">
    <property type="protein sequence ID" value="MBL3656043.1"/>
    <property type="molecule type" value="Genomic_DNA"/>
</dbReference>
<dbReference type="Pfam" id="PF00266">
    <property type="entry name" value="Aminotran_5"/>
    <property type="match status" value="1"/>
</dbReference>